<evidence type="ECO:0000313" key="2">
    <source>
        <dbReference type="EMBL" id="KAF3708065.1"/>
    </source>
</evidence>
<evidence type="ECO:0000313" key="3">
    <source>
        <dbReference type="Proteomes" id="UP000503349"/>
    </source>
</evidence>
<dbReference type="AlphaFoldDB" id="A0A6G1QZV7"/>
<proteinExistence type="predicted"/>
<accession>A0A6G1QZV7</accession>
<keyword evidence="1" id="KW-1133">Transmembrane helix</keyword>
<keyword evidence="3" id="KW-1185">Reference proteome</keyword>
<keyword evidence="1" id="KW-0472">Membrane</keyword>
<organism evidence="2 3">
    <name type="scientific">Channa argus</name>
    <name type="common">Northern snakehead</name>
    <name type="synonym">Ophicephalus argus</name>
    <dbReference type="NCBI Taxonomy" id="215402"/>
    <lineage>
        <taxon>Eukaryota</taxon>
        <taxon>Metazoa</taxon>
        <taxon>Chordata</taxon>
        <taxon>Craniata</taxon>
        <taxon>Vertebrata</taxon>
        <taxon>Euteleostomi</taxon>
        <taxon>Actinopterygii</taxon>
        <taxon>Neopterygii</taxon>
        <taxon>Teleostei</taxon>
        <taxon>Neoteleostei</taxon>
        <taxon>Acanthomorphata</taxon>
        <taxon>Anabantaria</taxon>
        <taxon>Anabantiformes</taxon>
        <taxon>Channoidei</taxon>
        <taxon>Channidae</taxon>
        <taxon>Channa</taxon>
    </lineage>
</organism>
<protein>
    <submittedName>
        <fullName evidence="2">Uncharacterized protein</fullName>
    </submittedName>
</protein>
<dbReference type="EMBL" id="CM015712">
    <property type="protein sequence ID" value="KAF3708065.1"/>
    <property type="molecule type" value="Genomic_DNA"/>
</dbReference>
<keyword evidence="1" id="KW-0812">Transmembrane</keyword>
<name>A0A6G1QZV7_CHAAH</name>
<feature type="transmembrane region" description="Helical" evidence="1">
    <location>
        <begin position="41"/>
        <end position="60"/>
    </location>
</feature>
<gene>
    <name evidence="2" type="ORF">EXN66_Car001238</name>
</gene>
<reference evidence="3" key="2">
    <citation type="submission" date="2019-02" db="EMBL/GenBank/DDBJ databases">
        <title>Opniocepnalus argus Var Kimnra genome.</title>
        <authorList>
            <person name="Zhou C."/>
            <person name="Xiao S."/>
        </authorList>
    </citation>
    <scope>NUCLEOTIDE SEQUENCE [LARGE SCALE GENOMIC DNA]</scope>
</reference>
<sequence>MGSQNEVLGGGVGWGVSEMTESVFKKDNHCLGKNKQILIEIYLLLLEIKTILCVSFTFLFQI</sequence>
<dbReference type="Proteomes" id="UP000503349">
    <property type="component" value="Chromosome 1"/>
</dbReference>
<evidence type="ECO:0000256" key="1">
    <source>
        <dbReference type="SAM" id="Phobius"/>
    </source>
</evidence>
<reference evidence="2 3" key="1">
    <citation type="submission" date="2019-02" db="EMBL/GenBank/DDBJ databases">
        <title>Opniocepnalus argus genome.</title>
        <authorList>
            <person name="Zhou C."/>
            <person name="Xiao S."/>
        </authorList>
    </citation>
    <scope>NUCLEOTIDE SEQUENCE [LARGE SCALE GENOMIC DNA]</scope>
    <source>
        <strain evidence="2">OARG1902GOOAL</strain>
        <tissue evidence="2">Muscle</tissue>
    </source>
</reference>